<protein>
    <recommendedName>
        <fullName evidence="7">Flavin-binding monooxygenase</fullName>
    </recommendedName>
</protein>
<dbReference type="Pfam" id="PF13450">
    <property type="entry name" value="NAD_binding_8"/>
    <property type="match status" value="1"/>
</dbReference>
<reference evidence="5" key="1">
    <citation type="submission" date="2021-01" db="EMBL/GenBank/DDBJ databases">
        <authorList>
            <consortium name="Aspergillus puulaauensis MK2 genome sequencing consortium"/>
            <person name="Kazuki M."/>
            <person name="Futagami T."/>
        </authorList>
    </citation>
    <scope>NUCLEOTIDE SEQUENCE</scope>
    <source>
        <strain evidence="5">MK2</strain>
    </source>
</reference>
<comment type="cofactor">
    <cofactor evidence="1">
        <name>FAD</name>
        <dbReference type="ChEBI" id="CHEBI:57692"/>
    </cofactor>
</comment>
<evidence type="ECO:0000256" key="3">
    <source>
        <dbReference type="ARBA" id="ARBA00022630"/>
    </source>
</evidence>
<comment type="similarity">
    <text evidence="2">Belongs to the FAD-binding monooxygenase family.</text>
</comment>
<evidence type="ECO:0008006" key="7">
    <source>
        <dbReference type="Google" id="ProtNLM"/>
    </source>
</evidence>
<dbReference type="PANTHER" id="PTHR42877:SF7">
    <property type="entry name" value="FLAVIN-BINDING MONOOXYGENASE-RELATED"/>
    <property type="match status" value="1"/>
</dbReference>
<proteinExistence type="inferred from homology"/>
<dbReference type="GeneID" id="64969650"/>
<dbReference type="InterPro" id="IPR036188">
    <property type="entry name" value="FAD/NAD-bd_sf"/>
</dbReference>
<keyword evidence="3" id="KW-0285">Flavoprotein</keyword>
<evidence type="ECO:0000313" key="6">
    <source>
        <dbReference type="Proteomes" id="UP000654913"/>
    </source>
</evidence>
<dbReference type="PANTHER" id="PTHR42877">
    <property type="entry name" value="L-ORNITHINE N(5)-MONOOXYGENASE-RELATED"/>
    <property type="match status" value="1"/>
</dbReference>
<evidence type="ECO:0000256" key="4">
    <source>
        <dbReference type="ARBA" id="ARBA00022827"/>
    </source>
</evidence>
<dbReference type="Proteomes" id="UP000654913">
    <property type="component" value="Chromosome 2"/>
</dbReference>
<dbReference type="InterPro" id="IPR051209">
    <property type="entry name" value="FAD-bind_Monooxygenase_sf"/>
</dbReference>
<dbReference type="EMBL" id="AP024444">
    <property type="protein sequence ID" value="BCS19645.1"/>
    <property type="molecule type" value="Genomic_DNA"/>
</dbReference>
<evidence type="ECO:0000256" key="1">
    <source>
        <dbReference type="ARBA" id="ARBA00001974"/>
    </source>
</evidence>
<dbReference type="AlphaFoldDB" id="A0A7R8AJH4"/>
<dbReference type="KEGG" id="apuu:APUU_20077S"/>
<keyword evidence="6" id="KW-1185">Reference proteome</keyword>
<sequence length="562" mass="63109">MTVEDLPTIEQLPKAEFVDYARPMKVIVIGAGISGILAAIRFPQRIPNLDLVVYDKNPEIGGTWFENRYPGVACDVPAHVYQASFELNPNWSQFYASGQEILEYWKGIVAKYDVRKYMKLSHKVVEARFNEKESKWQVTVENCQTHEVLHDTCDVLYACIGALNDWKWPEIPGLADFKGKLLHSAVWDNDWSPDNLSVAVIGSGSSAIQIVPAIQPKVKHLDNYVRGQTWIAPPWAADEVRKHTSSGSNFKFTPAELKEFNAKPEKLLDYRKKLESEVQSMSKILLRGELAESTATTFTNHMKSKLSNKPDILDKILPSFAPGCRRITPGAGYLEALSEENVSFVSDPISRITGEGIVTADGTHRKVDAIVCATGFDTSFSQRFPIYGRGGHELGARWQDYPDTYLSLSTQGAPNLFFAHGPSSGIGVGSLVIILERTCDYVCKMISKMQTDRIATVEPTPRSCNAFREYCERYFRNTVFSLPCRSWYKRGTEDGPVTALWPGSSLHFLNVLEKPRFEDYQYTYRSGSDMAWIGNGFTLCEVDATLDKTGYLDPEHIDYPAV</sequence>
<evidence type="ECO:0000256" key="2">
    <source>
        <dbReference type="ARBA" id="ARBA00010139"/>
    </source>
</evidence>
<organism evidence="5 6">
    <name type="scientific">Aspergillus puulaauensis</name>
    <dbReference type="NCBI Taxonomy" id="1220207"/>
    <lineage>
        <taxon>Eukaryota</taxon>
        <taxon>Fungi</taxon>
        <taxon>Dikarya</taxon>
        <taxon>Ascomycota</taxon>
        <taxon>Pezizomycotina</taxon>
        <taxon>Eurotiomycetes</taxon>
        <taxon>Eurotiomycetidae</taxon>
        <taxon>Eurotiales</taxon>
        <taxon>Aspergillaceae</taxon>
        <taxon>Aspergillus</taxon>
    </lineage>
</organism>
<accession>A0A7R8AJH4</accession>
<gene>
    <name evidence="5" type="ORF">APUU_20077S</name>
</gene>
<dbReference type="SUPFAM" id="SSF51905">
    <property type="entry name" value="FAD/NAD(P)-binding domain"/>
    <property type="match status" value="1"/>
</dbReference>
<dbReference type="PRINTS" id="PR00368">
    <property type="entry name" value="FADPNR"/>
</dbReference>
<keyword evidence="4" id="KW-0274">FAD</keyword>
<name>A0A7R8AJH4_9EURO</name>
<dbReference type="OrthoDB" id="74360at2759"/>
<reference evidence="5" key="2">
    <citation type="submission" date="2021-02" db="EMBL/GenBank/DDBJ databases">
        <title>Aspergillus puulaauensis MK2 genome sequence.</title>
        <authorList>
            <person name="Futagami T."/>
            <person name="Mori K."/>
            <person name="Kadooka C."/>
            <person name="Tanaka T."/>
        </authorList>
    </citation>
    <scope>NUCLEOTIDE SEQUENCE</scope>
    <source>
        <strain evidence="5">MK2</strain>
    </source>
</reference>
<dbReference type="RefSeq" id="XP_041551839.1">
    <property type="nucleotide sequence ID" value="XM_041698678.1"/>
</dbReference>
<dbReference type="Gene3D" id="3.50.50.60">
    <property type="entry name" value="FAD/NAD(P)-binding domain"/>
    <property type="match status" value="2"/>
</dbReference>
<evidence type="ECO:0000313" key="5">
    <source>
        <dbReference type="EMBL" id="BCS19645.1"/>
    </source>
</evidence>